<accession>A0A6S6TX02</accession>
<reference evidence="2" key="1">
    <citation type="submission" date="2020-01" db="EMBL/GenBank/DDBJ databases">
        <authorList>
            <person name="Meier V. D."/>
            <person name="Meier V D."/>
        </authorList>
    </citation>
    <scope>NUCLEOTIDE SEQUENCE</scope>
    <source>
        <strain evidence="2">HLG_WM_MAG_10</strain>
    </source>
</reference>
<dbReference type="AlphaFoldDB" id="A0A6S6TX02"/>
<proteinExistence type="predicted"/>
<dbReference type="SUPFAM" id="SSF82171">
    <property type="entry name" value="DPP6 N-terminal domain-like"/>
    <property type="match status" value="1"/>
</dbReference>
<feature type="chain" id="PRO_5027635919" evidence="1">
    <location>
        <begin position="23"/>
        <end position="613"/>
    </location>
</feature>
<dbReference type="InterPro" id="IPR011990">
    <property type="entry name" value="TPR-like_helical_dom_sf"/>
</dbReference>
<sequence>MKLHPHIVVLLILCMSASQLSAQTADALINKANKKYKDLEFQEAIELYEQALKKETKTVALFALPDCYRKVGNHIKAGYWYARAAQHPNAPADIYYYYGLSLMSNDKYEEAEGQFKIFREKESAQLRGHNMMIAVKPEVHKDLLNAGALYDVEVVSNLCTPYDDFGAVFYDGGVIFSSDRDTTKVTSHRGSWLYKPFIQSYFVTATMKDKATKEFEYGSPIPFSGTMGMNYHDGPVRLDGLQHTAYFTVYGTNEKKSNRRANILNTQIAFSKRVGEQWTKPNQKIKLNSREYSVAHPTVTSDGDKMFFASDIPGGFGGFDIYVSYNESGEWSKPINLGPEINTEGDEVYPFWGLDENLYFSSDGQAGLGGFDIYYSNSTAGRWAPVTNLGAPLNSMKDEICYIMDSTGSYGFFSSNRVANRNMDIYYFKRVALESQILVFDKSTGQGVAGVEVTSECLPRNKKWVTNIDGRIYAPLPLERNCKLMLTSSLFTDTEKDVSTVGYVPGSELFINVPLQLKAAEFVVEGSIKSASNDDPIIDANVTLINGCGEEEITVPVSHEGKYSIKLSKNCSYVLKVEREGYFTNTQTFSTKGLRLSKTFKKDISMPKSAGSF</sequence>
<evidence type="ECO:0000313" key="2">
    <source>
        <dbReference type="EMBL" id="CAA6822667.1"/>
    </source>
</evidence>
<organism evidence="2">
    <name type="scientific">uncultured Aureispira sp</name>
    <dbReference type="NCBI Taxonomy" id="1331704"/>
    <lineage>
        <taxon>Bacteria</taxon>
        <taxon>Pseudomonadati</taxon>
        <taxon>Bacteroidota</taxon>
        <taxon>Saprospiria</taxon>
        <taxon>Saprospirales</taxon>
        <taxon>Saprospiraceae</taxon>
        <taxon>Aureispira</taxon>
        <taxon>environmental samples</taxon>
    </lineage>
</organism>
<keyword evidence="2" id="KW-0449">Lipoprotein</keyword>
<feature type="signal peptide" evidence="1">
    <location>
        <begin position="1"/>
        <end position="22"/>
    </location>
</feature>
<name>A0A6S6TX02_9BACT</name>
<dbReference type="SUPFAM" id="SSF49464">
    <property type="entry name" value="Carboxypeptidase regulatory domain-like"/>
    <property type="match status" value="1"/>
</dbReference>
<dbReference type="Gene3D" id="1.25.40.10">
    <property type="entry name" value="Tetratricopeptide repeat domain"/>
    <property type="match status" value="1"/>
</dbReference>
<dbReference type="Pfam" id="PF07676">
    <property type="entry name" value="PD40"/>
    <property type="match status" value="2"/>
</dbReference>
<gene>
    <name evidence="2" type="ORF">HELGO_WM46530</name>
</gene>
<dbReference type="InterPro" id="IPR008969">
    <property type="entry name" value="CarboxyPept-like_regulatory"/>
</dbReference>
<evidence type="ECO:0000256" key="1">
    <source>
        <dbReference type="SAM" id="SignalP"/>
    </source>
</evidence>
<dbReference type="EMBL" id="CACVAQ010000317">
    <property type="protein sequence ID" value="CAA6822667.1"/>
    <property type="molecule type" value="Genomic_DNA"/>
</dbReference>
<keyword evidence="1" id="KW-0732">Signal</keyword>
<protein>
    <submittedName>
        <fullName evidence="2">Outer membrane lipoprotein omp16</fullName>
    </submittedName>
</protein>
<dbReference type="InterPro" id="IPR011659">
    <property type="entry name" value="WD40"/>
</dbReference>
<dbReference type="SUPFAM" id="SSF48452">
    <property type="entry name" value="TPR-like"/>
    <property type="match status" value="1"/>
</dbReference>
<dbReference type="Gene3D" id="2.60.40.1120">
    <property type="entry name" value="Carboxypeptidase-like, regulatory domain"/>
    <property type="match status" value="1"/>
</dbReference>